<evidence type="ECO:0000256" key="1">
    <source>
        <dbReference type="ARBA" id="ARBA00007689"/>
    </source>
</evidence>
<evidence type="ECO:0000313" key="3">
    <source>
        <dbReference type="EMBL" id="RZU65879.1"/>
    </source>
</evidence>
<comment type="similarity">
    <text evidence="1">Belongs to the YciI family.</text>
</comment>
<dbReference type="Proteomes" id="UP000291483">
    <property type="component" value="Unassembled WGS sequence"/>
</dbReference>
<feature type="domain" description="YCII-related" evidence="2">
    <location>
        <begin position="1"/>
        <end position="111"/>
    </location>
</feature>
<comment type="caution">
    <text evidence="3">The sequence shown here is derived from an EMBL/GenBank/DDBJ whole genome shotgun (WGS) entry which is preliminary data.</text>
</comment>
<accession>A0A4Q8API5</accession>
<proteinExistence type="inferred from homology"/>
<dbReference type="Gene3D" id="3.30.70.1060">
    <property type="entry name" value="Dimeric alpha+beta barrel"/>
    <property type="match status" value="1"/>
</dbReference>
<dbReference type="OrthoDB" id="3212458at2"/>
<dbReference type="PANTHER" id="PTHR35174">
    <property type="entry name" value="BLL7171 PROTEIN-RELATED"/>
    <property type="match status" value="1"/>
</dbReference>
<dbReference type="Pfam" id="PF03795">
    <property type="entry name" value="YCII"/>
    <property type="match status" value="1"/>
</dbReference>
<organism evidence="3 4">
    <name type="scientific">Microterricola gilva</name>
    <dbReference type="NCBI Taxonomy" id="393267"/>
    <lineage>
        <taxon>Bacteria</taxon>
        <taxon>Bacillati</taxon>
        <taxon>Actinomycetota</taxon>
        <taxon>Actinomycetes</taxon>
        <taxon>Micrococcales</taxon>
        <taxon>Microbacteriaceae</taxon>
        <taxon>Microterricola</taxon>
    </lineage>
</organism>
<evidence type="ECO:0000313" key="4">
    <source>
        <dbReference type="Proteomes" id="UP000291483"/>
    </source>
</evidence>
<dbReference type="RefSeq" id="WP_130506162.1">
    <property type="nucleotide sequence ID" value="NZ_SHLC01000001.1"/>
</dbReference>
<protein>
    <recommendedName>
        <fullName evidence="2">YCII-related domain-containing protein</fullName>
    </recommendedName>
</protein>
<dbReference type="AlphaFoldDB" id="A0A4Q8API5"/>
<dbReference type="SUPFAM" id="SSF54909">
    <property type="entry name" value="Dimeric alpha+beta barrel"/>
    <property type="match status" value="1"/>
</dbReference>
<evidence type="ECO:0000259" key="2">
    <source>
        <dbReference type="Pfam" id="PF03795"/>
    </source>
</evidence>
<dbReference type="InterPro" id="IPR011008">
    <property type="entry name" value="Dimeric_a/b-barrel"/>
</dbReference>
<dbReference type="InterPro" id="IPR005545">
    <property type="entry name" value="YCII"/>
</dbReference>
<gene>
    <name evidence="3" type="ORF">EV379_2218</name>
</gene>
<dbReference type="PANTHER" id="PTHR35174:SF3">
    <property type="entry name" value="BLL7171 PROTEIN"/>
    <property type="match status" value="1"/>
</dbReference>
<reference evidence="3 4" key="1">
    <citation type="submission" date="2019-02" db="EMBL/GenBank/DDBJ databases">
        <title>Sequencing the genomes of 1000 actinobacteria strains.</title>
        <authorList>
            <person name="Klenk H.-P."/>
        </authorList>
    </citation>
    <scope>NUCLEOTIDE SEQUENCE [LARGE SCALE GENOMIC DNA]</scope>
    <source>
        <strain evidence="3 4">DSM 18319</strain>
    </source>
</reference>
<sequence length="128" mass="14145">MRFTLLMYYAEQGDTGLSEEEMAPWRDAFDRYGRELDDAGILIAAEVLQASSESAIYRVRDGQREDLVGVLSDDPEKLGGFFVIDAHDPAAALGWAEKCPAAQWGTIEIRPTAVSWSHGEGWHEPTAS</sequence>
<name>A0A4Q8API5_9MICO</name>
<keyword evidence="4" id="KW-1185">Reference proteome</keyword>
<dbReference type="EMBL" id="SHLC01000001">
    <property type="protein sequence ID" value="RZU65879.1"/>
    <property type="molecule type" value="Genomic_DNA"/>
</dbReference>